<dbReference type="EC" id="5.6.2.4" evidence="13"/>
<evidence type="ECO:0000256" key="10">
    <source>
        <dbReference type="ARBA" id="ARBA00023235"/>
    </source>
</evidence>
<evidence type="ECO:0000313" key="19">
    <source>
        <dbReference type="EMBL" id="CAI4038152.1"/>
    </source>
</evidence>
<evidence type="ECO:0000313" key="20">
    <source>
        <dbReference type="Proteomes" id="UP001161438"/>
    </source>
</evidence>
<dbReference type="InterPro" id="IPR014001">
    <property type="entry name" value="Helicase_ATP-bd"/>
</dbReference>
<evidence type="ECO:0000256" key="6">
    <source>
        <dbReference type="ARBA" id="ARBA00022806"/>
    </source>
</evidence>
<evidence type="ECO:0000259" key="18">
    <source>
        <dbReference type="PROSITE" id="PS51194"/>
    </source>
</evidence>
<dbReference type="Gene3D" id="3.40.50.300">
    <property type="entry name" value="P-loop containing nucleotide triphosphate hydrolases"/>
    <property type="match status" value="2"/>
</dbReference>
<feature type="domain" description="Helicase C-terminal" evidence="18">
    <location>
        <begin position="522"/>
        <end position="678"/>
    </location>
</feature>
<keyword evidence="10" id="KW-0413">Isomerase</keyword>
<dbReference type="GO" id="GO:0005524">
    <property type="term" value="F:ATP binding"/>
    <property type="evidence" value="ECO:0007669"/>
    <property type="project" value="UniProtKB-KW"/>
</dbReference>
<dbReference type="Pfam" id="PF09369">
    <property type="entry name" value="MZB"/>
    <property type="match status" value="1"/>
</dbReference>
<dbReference type="SUPFAM" id="SSF52540">
    <property type="entry name" value="P-loop containing nucleoside triphosphate hydrolases"/>
    <property type="match status" value="1"/>
</dbReference>
<dbReference type="FunFam" id="3.40.50.300:FF:002773">
    <property type="entry name" value="ATP-dependent helicase HRQ1"/>
    <property type="match status" value="1"/>
</dbReference>
<keyword evidence="5" id="KW-0378">Hydrolase</keyword>
<keyword evidence="7" id="KW-0067">ATP-binding</keyword>
<comment type="cofactor">
    <cofactor evidence="1">
        <name>Mg(2+)</name>
        <dbReference type="ChEBI" id="CHEBI:18420"/>
    </cofactor>
</comment>
<dbReference type="RefSeq" id="XP_056081267.1">
    <property type="nucleotide sequence ID" value="XM_056221481.1"/>
</dbReference>
<dbReference type="InterPro" id="IPR001650">
    <property type="entry name" value="Helicase_C-like"/>
</dbReference>
<dbReference type="PANTHER" id="PTHR47957">
    <property type="entry name" value="ATP-DEPENDENT HELICASE HRQ1"/>
    <property type="match status" value="1"/>
</dbReference>
<dbReference type="CDD" id="cd18797">
    <property type="entry name" value="SF2_C_Hrq"/>
    <property type="match status" value="1"/>
</dbReference>
<evidence type="ECO:0000256" key="2">
    <source>
        <dbReference type="ARBA" id="ARBA00004123"/>
    </source>
</evidence>
<reference evidence="19" key="1">
    <citation type="submission" date="2022-10" db="EMBL/GenBank/DDBJ databases">
        <authorList>
            <person name="Byrne P K."/>
        </authorList>
    </citation>
    <scope>NUCLEOTIDE SEQUENCE</scope>
    <source>
        <strain evidence="19">IFO1815</strain>
    </source>
</reference>
<evidence type="ECO:0000256" key="1">
    <source>
        <dbReference type="ARBA" id="ARBA00001946"/>
    </source>
</evidence>
<evidence type="ECO:0000256" key="3">
    <source>
        <dbReference type="ARBA" id="ARBA00022741"/>
    </source>
</evidence>
<dbReference type="PROSITE" id="PS51192">
    <property type="entry name" value="HELICASE_ATP_BIND_1"/>
    <property type="match status" value="1"/>
</dbReference>
<evidence type="ECO:0000256" key="5">
    <source>
        <dbReference type="ARBA" id="ARBA00022801"/>
    </source>
</evidence>
<dbReference type="GO" id="GO:0016787">
    <property type="term" value="F:hydrolase activity"/>
    <property type="evidence" value="ECO:0007669"/>
    <property type="project" value="UniProtKB-KW"/>
</dbReference>
<dbReference type="FunFam" id="3.40.50.300:FF:001137">
    <property type="entry name" value="DEAD/DEAH box helicase"/>
    <property type="match status" value="1"/>
</dbReference>
<evidence type="ECO:0000256" key="7">
    <source>
        <dbReference type="ARBA" id="ARBA00022840"/>
    </source>
</evidence>
<dbReference type="GO" id="GO:0036297">
    <property type="term" value="P:interstrand cross-link repair"/>
    <property type="evidence" value="ECO:0007669"/>
    <property type="project" value="UniProtKB-ARBA"/>
</dbReference>
<dbReference type="InterPro" id="IPR055227">
    <property type="entry name" value="HRQ1_WHD"/>
</dbReference>
<dbReference type="GO" id="GO:0043138">
    <property type="term" value="F:3'-5' DNA helicase activity"/>
    <property type="evidence" value="ECO:0007669"/>
    <property type="project" value="UniProtKB-EC"/>
</dbReference>
<sequence>MQEEPPRKKSKLVNEGERRIDAFSNFEQFFFRLNTLYTFLICRKHVVPTFKTLCNPIRTALKRNLTKEDLARVMALMPRECVFKYIDENQIYTETKIFDFNNGGFQQKENDIFELKDTSDQNQGQKSTQVLIFEFVDGTMQRSWSASDKFSQVKMPIYTTDEMKKMISKREALFKSRLRTFIIEKEKAGLDPFSELTKLAQKYIPRERDYEDPIEAMMKAKQEINELSVPDESSNPVTATISDMIDKLKTTEFYASQIKHCFTIPSRTAKFKNLCFELASEIYQGLEHDRFYSHQADAINALHQGENVIITTSTSSGKSLIYQLAAIDLLLKDPESTFMYIFPTKALAQDQKRAFKVILSKIPELKNTVVDTYDGDTEPSERAYIRKNARVIFTNPDMIHTSILPNHANWRHFLYHLKLVVVDELHIYKGLFGSHVALVMRRLLRLCRCFYENSSLQFISCSATLKSPVQHMKDMFGIDDVILIHEDGSPTGAKHLVVWNPPTLSQHERKRENFIRESARILVELVLNNVRTIAFCYVRRVCELLMKEVRNIFVETGREDLITEVMSYRGGYSASDRRKIEREMFHGNLKAVISTNALELGIDIGGLDAVLMCGFPLSMANFHQQSGRAGRRNNDSLTLVVASDSPVDQHYVAHPESLLEVNNFESYQELVLDFDNILILEGHIQCAAFELPIIFDRDKQYFAESHLRKICVERLYHNQDGYHASNRFLPWPSKRVSLRGGEEDQFAVVDITNGRNIIIEEIEASRTSFTLYDGGIFIHQGYPYLVKEFNPDERYAKVQRVDVDWVTSQRDFTDVDPQEIEFVRSLKSSDVPVYYGKIKTTIVVFGFFKMDKYKRIIDAIETHNPPVIINSKGFWIDIPKCVLDICQKKQLNVAGAIHGAQHAVMGMLPRFIVAGVDEIQTECKAPEKEFAERQTKRRRPARLIFYDSKGGKYGSGLSIKAFEHIDDIIESSLKRIEECPCSDGCPDCVAASFCKENSLVLSKPGAQVVLHSILGHSEDTFIDSIKNGPEPNMPEIKVETVVPVSEHVNFSEDFKIIDVRKGIEDATDVSGITKEEE</sequence>
<dbReference type="GO" id="GO:0003677">
    <property type="term" value="F:DNA binding"/>
    <property type="evidence" value="ECO:0007669"/>
    <property type="project" value="UniProtKB-KW"/>
</dbReference>
<dbReference type="SMART" id="SM00487">
    <property type="entry name" value="DEXDc"/>
    <property type="match status" value="1"/>
</dbReference>
<dbReference type="Pfam" id="PF00271">
    <property type="entry name" value="Helicase_C"/>
    <property type="match status" value="1"/>
</dbReference>
<proteinExistence type="inferred from homology"/>
<comment type="catalytic activity">
    <reaction evidence="14">
        <text>ATP + H2O = ADP + phosphate + H(+)</text>
        <dbReference type="Rhea" id="RHEA:13065"/>
        <dbReference type="ChEBI" id="CHEBI:15377"/>
        <dbReference type="ChEBI" id="CHEBI:15378"/>
        <dbReference type="ChEBI" id="CHEBI:30616"/>
        <dbReference type="ChEBI" id="CHEBI:43474"/>
        <dbReference type="ChEBI" id="CHEBI:456216"/>
        <dbReference type="EC" id="5.6.2.4"/>
    </reaction>
</comment>
<name>A0AA35IZ55_SACMI</name>
<keyword evidence="20" id="KW-1185">Reference proteome</keyword>
<dbReference type="InterPro" id="IPR011545">
    <property type="entry name" value="DEAD/DEAH_box_helicase_dom"/>
</dbReference>
<evidence type="ECO:0000256" key="14">
    <source>
        <dbReference type="ARBA" id="ARBA00048988"/>
    </source>
</evidence>
<gene>
    <name evidence="19" type="primary">SMKI04G4930</name>
    <name evidence="19" type="ORF">SMKI_04G4930</name>
</gene>
<dbReference type="GO" id="GO:0006289">
    <property type="term" value="P:nucleotide-excision repair"/>
    <property type="evidence" value="ECO:0007669"/>
    <property type="project" value="TreeGrafter"/>
</dbReference>
<comment type="subcellular location">
    <subcellularLocation>
        <location evidence="2">Nucleus</location>
    </subcellularLocation>
</comment>
<keyword evidence="8" id="KW-0238">DNA-binding</keyword>
<dbReference type="GO" id="GO:0005634">
    <property type="term" value="C:nucleus"/>
    <property type="evidence" value="ECO:0007669"/>
    <property type="project" value="UniProtKB-SubCell"/>
</dbReference>
<evidence type="ECO:0000259" key="17">
    <source>
        <dbReference type="PROSITE" id="PS51192"/>
    </source>
</evidence>
<organism evidence="19 20">
    <name type="scientific">Saccharomyces mikatae IFO 1815</name>
    <dbReference type="NCBI Taxonomy" id="226126"/>
    <lineage>
        <taxon>Eukaryota</taxon>
        <taxon>Fungi</taxon>
        <taxon>Dikarya</taxon>
        <taxon>Ascomycota</taxon>
        <taxon>Saccharomycotina</taxon>
        <taxon>Saccharomycetes</taxon>
        <taxon>Saccharomycetales</taxon>
        <taxon>Saccharomycetaceae</taxon>
        <taxon>Saccharomyces</taxon>
    </lineage>
</organism>
<keyword evidence="4" id="KW-0227">DNA damage</keyword>
<evidence type="ECO:0000256" key="15">
    <source>
        <dbReference type="ARBA" id="ARBA00061573"/>
    </source>
</evidence>
<dbReference type="CDD" id="cd17923">
    <property type="entry name" value="DEXHc_Hrq1-like"/>
    <property type="match status" value="1"/>
</dbReference>
<dbReference type="PROSITE" id="PS51194">
    <property type="entry name" value="HELICASE_CTER"/>
    <property type="match status" value="1"/>
</dbReference>
<dbReference type="Pfam" id="PF22982">
    <property type="entry name" value="WHD_HRQ1"/>
    <property type="match status" value="1"/>
</dbReference>
<dbReference type="GeneID" id="80917363"/>
<dbReference type="Pfam" id="PF00270">
    <property type="entry name" value="DEAD"/>
    <property type="match status" value="1"/>
</dbReference>
<dbReference type="InterPro" id="IPR018973">
    <property type="entry name" value="MZB"/>
</dbReference>
<dbReference type="PANTHER" id="PTHR47957:SF3">
    <property type="entry name" value="ATP-DEPENDENT HELICASE HRQ1"/>
    <property type="match status" value="1"/>
</dbReference>
<evidence type="ECO:0000256" key="13">
    <source>
        <dbReference type="ARBA" id="ARBA00034808"/>
    </source>
</evidence>
<dbReference type="EMBL" id="OX365760">
    <property type="protein sequence ID" value="CAI4038152.1"/>
    <property type="molecule type" value="Genomic_DNA"/>
</dbReference>
<evidence type="ECO:0000256" key="8">
    <source>
        <dbReference type="ARBA" id="ARBA00023125"/>
    </source>
</evidence>
<evidence type="ECO:0000256" key="12">
    <source>
        <dbReference type="ARBA" id="ARBA00034617"/>
    </source>
</evidence>
<dbReference type="SMART" id="SM00490">
    <property type="entry name" value="HELICc"/>
    <property type="match status" value="1"/>
</dbReference>
<keyword evidence="6" id="KW-0347">Helicase</keyword>
<dbReference type="Proteomes" id="UP001161438">
    <property type="component" value="Chromosome 4"/>
</dbReference>
<keyword evidence="11" id="KW-0539">Nucleus</keyword>
<accession>A0AA35IZ55</accession>
<comment type="catalytic activity">
    <reaction evidence="12">
        <text>Couples ATP hydrolysis with the unwinding of duplex DNA by translocating in the 3'-5' direction.</text>
        <dbReference type="EC" id="5.6.2.4"/>
    </reaction>
</comment>
<dbReference type="InterPro" id="IPR027417">
    <property type="entry name" value="P-loop_NTPase"/>
</dbReference>
<evidence type="ECO:0000256" key="4">
    <source>
        <dbReference type="ARBA" id="ARBA00022763"/>
    </source>
</evidence>
<keyword evidence="9" id="KW-0234">DNA repair</keyword>
<keyword evidence="3" id="KW-0547">Nucleotide-binding</keyword>
<dbReference type="AlphaFoldDB" id="A0AA35IZ55"/>
<evidence type="ECO:0000256" key="16">
    <source>
        <dbReference type="ARBA" id="ARBA00080735"/>
    </source>
</evidence>
<evidence type="ECO:0000256" key="9">
    <source>
        <dbReference type="ARBA" id="ARBA00023204"/>
    </source>
</evidence>
<evidence type="ECO:0000256" key="11">
    <source>
        <dbReference type="ARBA" id="ARBA00023242"/>
    </source>
</evidence>
<comment type="similarity">
    <text evidence="15">Belongs to the helicase family. HRQ1 subfamily.</text>
</comment>
<feature type="domain" description="Helicase ATP-binding" evidence="17">
    <location>
        <begin position="299"/>
        <end position="483"/>
    </location>
</feature>
<protein>
    <recommendedName>
        <fullName evidence="13">DNA 3'-5' helicase</fullName>
        <ecNumber evidence="13">5.6.2.4</ecNumber>
    </recommendedName>
    <alternativeName>
        <fullName evidence="16">Homologous to recQ protein 1</fullName>
    </alternativeName>
</protein>